<dbReference type="GO" id="GO:0003949">
    <property type="term" value="F:1-(5-phosphoribosyl)-5-[(5-phosphoribosylamino)methylideneamino]imidazole-4-carboxamide isomerase activity"/>
    <property type="evidence" value="ECO:0007669"/>
    <property type="project" value="InterPro"/>
</dbReference>
<keyword evidence="5" id="KW-1185">Reference proteome</keyword>
<keyword evidence="3" id="KW-0368">Histidine biosynthesis</keyword>
<dbReference type="InterPro" id="IPR013785">
    <property type="entry name" value="Aldolase_TIM"/>
</dbReference>
<dbReference type="Pfam" id="PF00977">
    <property type="entry name" value="His_biosynth"/>
    <property type="match status" value="1"/>
</dbReference>
<evidence type="ECO:0000313" key="5">
    <source>
        <dbReference type="Proteomes" id="UP000192315"/>
    </source>
</evidence>
<comment type="similarity">
    <text evidence="1 3">Belongs to the HisA/HisF family.</text>
</comment>
<dbReference type="AlphaFoldDB" id="A0A8G2FWX9"/>
<gene>
    <name evidence="4" type="ORF">SAMN02745355_0929</name>
</gene>
<evidence type="ECO:0000256" key="2">
    <source>
        <dbReference type="ARBA" id="ARBA00030547"/>
    </source>
</evidence>
<dbReference type="Gene3D" id="3.20.20.70">
    <property type="entry name" value="Aldolase class I"/>
    <property type="match status" value="1"/>
</dbReference>
<name>A0A8G2FWX9_PICTO</name>
<dbReference type="PANTHER" id="PTHR43090:SF7">
    <property type="entry name" value="1-(5-PHOSPHORIBOSYL)-5-[(5-PHOSPHORIBOSYLAMINO)METHYLIDENEAMINO] IMIDAZOLE-4-CARBOXAMIDE ISOMERASE"/>
    <property type="match status" value="1"/>
</dbReference>
<dbReference type="RefSeq" id="WP_201788783.1">
    <property type="nucleotide sequence ID" value="NZ_FWYE01000002.1"/>
</dbReference>
<protein>
    <recommendedName>
        <fullName evidence="2">Phosphoribosylformimino-5-aminoimidazole carboxamide ribotide isomerase</fullName>
    </recommendedName>
</protein>
<dbReference type="InterPro" id="IPR006062">
    <property type="entry name" value="His_biosynth"/>
</dbReference>
<dbReference type="PANTHER" id="PTHR43090">
    <property type="entry name" value="1-(5-PHOSPHORIBOSYL)-5-[(5-PHOSPHORIBOSYLAMINO)METHYLIDENEAMINO] IMIDAZOLE-4-CARBOXAMIDE ISOMERASE"/>
    <property type="match status" value="1"/>
</dbReference>
<evidence type="ECO:0000256" key="1">
    <source>
        <dbReference type="ARBA" id="ARBA00009667"/>
    </source>
</evidence>
<dbReference type="NCBIfam" id="NF003156">
    <property type="entry name" value="PRK04128.1"/>
    <property type="match status" value="1"/>
</dbReference>
<dbReference type="Proteomes" id="UP000192315">
    <property type="component" value="Unassembled WGS sequence"/>
</dbReference>
<keyword evidence="4" id="KW-0413">Isomerase</keyword>
<keyword evidence="3" id="KW-0028">Amino-acid biosynthesis</keyword>
<dbReference type="InterPro" id="IPR044524">
    <property type="entry name" value="Isoase_HisA-like"/>
</dbReference>
<accession>A0A8G2FWX9</accession>
<organism evidence="4 5">
    <name type="scientific">Picrophilus torridus (strain ATCC 700027 / DSM 9790 / JCM 10055 / NBRC 100828 / KAW 2/3)</name>
    <dbReference type="NCBI Taxonomy" id="1122961"/>
    <lineage>
        <taxon>Archaea</taxon>
        <taxon>Methanobacteriati</taxon>
        <taxon>Thermoplasmatota</taxon>
        <taxon>Thermoplasmata</taxon>
        <taxon>Thermoplasmatales</taxon>
        <taxon>Picrophilaceae</taxon>
        <taxon>Picrophilus</taxon>
    </lineage>
</organism>
<dbReference type="EMBL" id="FWYE01000002">
    <property type="protein sequence ID" value="SMD31011.1"/>
    <property type="molecule type" value="Genomic_DNA"/>
</dbReference>
<evidence type="ECO:0000313" key="4">
    <source>
        <dbReference type="EMBL" id="SMD31011.1"/>
    </source>
</evidence>
<dbReference type="GO" id="GO:0000162">
    <property type="term" value="P:L-tryptophan biosynthetic process"/>
    <property type="evidence" value="ECO:0007669"/>
    <property type="project" value="TreeGrafter"/>
</dbReference>
<proteinExistence type="inferred from homology"/>
<dbReference type="GO" id="GO:0000105">
    <property type="term" value="P:L-histidine biosynthetic process"/>
    <property type="evidence" value="ECO:0007669"/>
    <property type="project" value="UniProtKB-KW"/>
</dbReference>
<dbReference type="InterPro" id="IPR011060">
    <property type="entry name" value="RibuloseP-bd_barrel"/>
</dbReference>
<evidence type="ECO:0000256" key="3">
    <source>
        <dbReference type="RuleBase" id="RU003657"/>
    </source>
</evidence>
<sequence>MIDVYPAIDIYNGRAVFLENGRLERIKVYGDPVYYALRFQEYFDFLHVIDLNGAIENKRKNRDVIKNIIKEVKAKVQVGGGLRTLNDVIDVYDSGAYSAIIGTNIDIEVDKNVTLSIDVYKDRVANRGWLNITDNDPVSFYKMLKNRFSRFIYTNIGSDGTNNSGIPEKFWDNEYFIYAGGVSGINDVKKALKNGFSGIIIGRALYENRIDPGELKCLQKGL</sequence>
<comment type="caution">
    <text evidence="4">The sequence shown here is derived from an EMBL/GenBank/DDBJ whole genome shotgun (WGS) entry which is preliminary data.</text>
</comment>
<dbReference type="SUPFAM" id="SSF51366">
    <property type="entry name" value="Ribulose-phoshate binding barrel"/>
    <property type="match status" value="1"/>
</dbReference>
<dbReference type="GO" id="GO:0005737">
    <property type="term" value="C:cytoplasm"/>
    <property type="evidence" value="ECO:0007669"/>
    <property type="project" value="TreeGrafter"/>
</dbReference>
<reference evidence="4 5" key="1">
    <citation type="submission" date="2017-04" db="EMBL/GenBank/DDBJ databases">
        <authorList>
            <person name="Varghese N."/>
            <person name="Submissions S."/>
        </authorList>
    </citation>
    <scope>NUCLEOTIDE SEQUENCE [LARGE SCALE GENOMIC DNA]</scope>
    <source>
        <strain evidence="4 5">DSM 9789</strain>
    </source>
</reference>